<keyword evidence="2" id="KW-1185">Reference proteome</keyword>
<dbReference type="RefSeq" id="WP_086655574.1">
    <property type="nucleotide sequence ID" value="NZ_BLJP01000023.1"/>
</dbReference>
<dbReference type="EMBL" id="BLJP01000023">
    <property type="protein sequence ID" value="GFE94843.1"/>
    <property type="molecule type" value="Genomic_DNA"/>
</dbReference>
<dbReference type="Proteomes" id="UP000548726">
    <property type="component" value="Unassembled WGS sequence"/>
</dbReference>
<comment type="caution">
    <text evidence="1">The sequence shown here is derived from an EMBL/GenBank/DDBJ whole genome shotgun (WGS) entry which is preliminary data.</text>
</comment>
<reference evidence="1 2" key="1">
    <citation type="journal article" date="2020" name="Cell Rep.">
        <title>Local necrotic cells trigger systemic immune activation via gut microbiome dysbiosis in Drosophila.</title>
        <authorList>
            <person name="Kosakamoto H."/>
            <person name="Yamauchi T."/>
            <person name="Akuzawa-Tokita Y."/>
            <person name="Nishimura K."/>
            <person name="Soga T."/>
            <person name="Murakami T."/>
            <person name="Mori H."/>
            <person name="Yamamoto K."/>
            <person name="Miyazaki R."/>
            <person name="Koto A."/>
            <person name="Miura M."/>
            <person name="Obata F."/>
        </authorList>
    </citation>
    <scope>NUCLEOTIDE SEQUENCE [LARGE SCALE GENOMIC DNA]</scope>
    <source>
        <strain evidence="1 2">Ai</strain>
    </source>
</reference>
<name>A0A6V8IB76_9PROT</name>
<sequence length="107" mass="11160">MSAAKKECITLPGVCVQEVMGRIVEGVIANGPKVNGKNAPEVSSMVLLGAQSVSKALPNIETAQDLRDIHAKAEAVAVLAVWQLIILGAYVNAQTNELQAADAATKH</sequence>
<protein>
    <submittedName>
        <fullName evidence="1">Uncharacterized protein</fullName>
    </submittedName>
</protein>
<accession>A0A6V8IB76</accession>
<evidence type="ECO:0000313" key="1">
    <source>
        <dbReference type="EMBL" id="GFE94843.1"/>
    </source>
</evidence>
<evidence type="ECO:0000313" key="2">
    <source>
        <dbReference type="Proteomes" id="UP000548726"/>
    </source>
</evidence>
<proteinExistence type="predicted"/>
<gene>
    <name evidence="1" type="ORF">DmAi_29020</name>
</gene>
<organism evidence="1 2">
    <name type="scientific">Acetobacter persici</name>
    <dbReference type="NCBI Taxonomy" id="1076596"/>
    <lineage>
        <taxon>Bacteria</taxon>
        <taxon>Pseudomonadati</taxon>
        <taxon>Pseudomonadota</taxon>
        <taxon>Alphaproteobacteria</taxon>
        <taxon>Acetobacterales</taxon>
        <taxon>Acetobacteraceae</taxon>
        <taxon>Acetobacter</taxon>
    </lineage>
</organism>
<dbReference type="AlphaFoldDB" id="A0A6V8IB76"/>